<proteinExistence type="predicted"/>
<feature type="non-terminal residue" evidence="1">
    <location>
        <position position="113"/>
    </location>
</feature>
<sequence length="113" mass="12679">MTQQQVMHEACIGSNKTVVDWSSFLRECYAVVLHNDRSPKIGGPGLTVEIDESHVRARKYNVGKVLRSQEVWVFGGICRETKECFVAPVLRRDEATLLPLIQNNIESGSHIIA</sequence>
<dbReference type="InterPro" id="IPR053164">
    <property type="entry name" value="IS1016-like_transposase"/>
</dbReference>
<dbReference type="AlphaFoldDB" id="A0A3S4Q6W2"/>
<keyword evidence="2" id="KW-1185">Reference proteome</keyword>
<evidence type="ECO:0000313" key="2">
    <source>
        <dbReference type="Proteomes" id="UP000285301"/>
    </source>
</evidence>
<dbReference type="PANTHER" id="PTHR47163">
    <property type="entry name" value="DDE_TNP_IS1595 DOMAIN-CONTAINING PROTEIN"/>
    <property type="match status" value="1"/>
</dbReference>
<dbReference type="Proteomes" id="UP000285301">
    <property type="component" value="Unassembled WGS sequence"/>
</dbReference>
<dbReference type="EMBL" id="NCKU01014427">
    <property type="protein sequence ID" value="RWR99592.1"/>
    <property type="molecule type" value="Genomic_DNA"/>
</dbReference>
<name>A0A3S4Q6W2_9ACAR</name>
<dbReference type="OrthoDB" id="424490at2759"/>
<dbReference type="PANTHER" id="PTHR47163:SF2">
    <property type="entry name" value="SI:DKEY-17M8.2"/>
    <property type="match status" value="1"/>
</dbReference>
<evidence type="ECO:0000313" key="1">
    <source>
        <dbReference type="EMBL" id="RWR99592.1"/>
    </source>
</evidence>
<protein>
    <submittedName>
        <fullName evidence="1">Transposase: ISXO2-like domain-containing protein</fullName>
    </submittedName>
</protein>
<gene>
    <name evidence="1" type="ORF">B4U79_01590</name>
</gene>
<comment type="caution">
    <text evidence="1">The sequence shown here is derived from an EMBL/GenBank/DDBJ whole genome shotgun (WGS) entry which is preliminary data.</text>
</comment>
<accession>A0A3S4Q6W2</accession>
<reference evidence="1 2" key="1">
    <citation type="journal article" date="2018" name="Gigascience">
        <title>Genomes of trombidid mites reveal novel predicted allergens and laterally-transferred genes associated with secondary metabolism.</title>
        <authorList>
            <person name="Dong X."/>
            <person name="Chaisiri K."/>
            <person name="Xia D."/>
            <person name="Armstrong S.D."/>
            <person name="Fang Y."/>
            <person name="Donnelly M.J."/>
            <person name="Kadowaki T."/>
            <person name="McGarry J.W."/>
            <person name="Darby A.C."/>
            <person name="Makepeace B.L."/>
        </authorList>
    </citation>
    <scope>NUCLEOTIDE SEQUENCE [LARGE SCALE GENOMIC DNA]</scope>
    <source>
        <strain evidence="1">UoL-WK</strain>
    </source>
</reference>
<organism evidence="1 2">
    <name type="scientific">Dinothrombium tinctorium</name>
    <dbReference type="NCBI Taxonomy" id="1965070"/>
    <lineage>
        <taxon>Eukaryota</taxon>
        <taxon>Metazoa</taxon>
        <taxon>Ecdysozoa</taxon>
        <taxon>Arthropoda</taxon>
        <taxon>Chelicerata</taxon>
        <taxon>Arachnida</taxon>
        <taxon>Acari</taxon>
        <taxon>Acariformes</taxon>
        <taxon>Trombidiformes</taxon>
        <taxon>Prostigmata</taxon>
        <taxon>Anystina</taxon>
        <taxon>Parasitengona</taxon>
        <taxon>Trombidioidea</taxon>
        <taxon>Trombidiidae</taxon>
        <taxon>Dinothrombium</taxon>
    </lineage>
</organism>